<organism evidence="1 2">
    <name type="scientific">Laccaria amethystina LaAM-08-1</name>
    <dbReference type="NCBI Taxonomy" id="1095629"/>
    <lineage>
        <taxon>Eukaryota</taxon>
        <taxon>Fungi</taxon>
        <taxon>Dikarya</taxon>
        <taxon>Basidiomycota</taxon>
        <taxon>Agaricomycotina</taxon>
        <taxon>Agaricomycetes</taxon>
        <taxon>Agaricomycetidae</taxon>
        <taxon>Agaricales</taxon>
        <taxon>Agaricineae</taxon>
        <taxon>Hydnangiaceae</taxon>
        <taxon>Laccaria</taxon>
    </lineage>
</organism>
<evidence type="ECO:0000313" key="2">
    <source>
        <dbReference type="Proteomes" id="UP000054477"/>
    </source>
</evidence>
<reference evidence="1 2" key="1">
    <citation type="submission" date="2014-04" db="EMBL/GenBank/DDBJ databases">
        <authorList>
            <consortium name="DOE Joint Genome Institute"/>
            <person name="Kuo A."/>
            <person name="Kohler A."/>
            <person name="Nagy L.G."/>
            <person name="Floudas D."/>
            <person name="Copeland A."/>
            <person name="Barry K.W."/>
            <person name="Cichocki N."/>
            <person name="Veneault-Fourrey C."/>
            <person name="LaButti K."/>
            <person name="Lindquist E.A."/>
            <person name="Lipzen A."/>
            <person name="Lundell T."/>
            <person name="Morin E."/>
            <person name="Murat C."/>
            <person name="Sun H."/>
            <person name="Tunlid A."/>
            <person name="Henrissat B."/>
            <person name="Grigoriev I.V."/>
            <person name="Hibbett D.S."/>
            <person name="Martin F."/>
            <person name="Nordberg H.P."/>
            <person name="Cantor M.N."/>
            <person name="Hua S.X."/>
        </authorList>
    </citation>
    <scope>NUCLEOTIDE SEQUENCE [LARGE SCALE GENOMIC DNA]</scope>
    <source>
        <strain evidence="1 2">LaAM-08-1</strain>
    </source>
</reference>
<feature type="non-terminal residue" evidence="1">
    <location>
        <position position="1"/>
    </location>
</feature>
<accession>A0A0C9X052</accession>
<dbReference type="Proteomes" id="UP000054477">
    <property type="component" value="Unassembled WGS sequence"/>
</dbReference>
<gene>
    <name evidence="1" type="ORF">K443DRAFT_91372</name>
</gene>
<protein>
    <submittedName>
        <fullName evidence="1">Uncharacterized protein</fullName>
    </submittedName>
</protein>
<dbReference type="AlphaFoldDB" id="A0A0C9X052"/>
<name>A0A0C9X052_9AGAR</name>
<dbReference type="EMBL" id="KN838560">
    <property type="protein sequence ID" value="KIK05450.1"/>
    <property type="molecule type" value="Genomic_DNA"/>
</dbReference>
<sequence>SLFDVVSPEIGKITNPLEYAQMAHKVLHQEWEEAMRARDVLLHARAHVEDQLQQLDVIIMLKEAELQIQEKMEKGEKPAS</sequence>
<keyword evidence="2" id="KW-1185">Reference proteome</keyword>
<dbReference type="OrthoDB" id="3106503at2759"/>
<evidence type="ECO:0000313" key="1">
    <source>
        <dbReference type="EMBL" id="KIK05450.1"/>
    </source>
</evidence>
<reference evidence="2" key="2">
    <citation type="submission" date="2015-01" db="EMBL/GenBank/DDBJ databases">
        <title>Evolutionary Origins and Diversification of the Mycorrhizal Mutualists.</title>
        <authorList>
            <consortium name="DOE Joint Genome Institute"/>
            <consortium name="Mycorrhizal Genomics Consortium"/>
            <person name="Kohler A."/>
            <person name="Kuo A."/>
            <person name="Nagy L.G."/>
            <person name="Floudas D."/>
            <person name="Copeland A."/>
            <person name="Barry K.W."/>
            <person name="Cichocki N."/>
            <person name="Veneault-Fourrey C."/>
            <person name="LaButti K."/>
            <person name="Lindquist E.A."/>
            <person name="Lipzen A."/>
            <person name="Lundell T."/>
            <person name="Morin E."/>
            <person name="Murat C."/>
            <person name="Riley R."/>
            <person name="Ohm R."/>
            <person name="Sun H."/>
            <person name="Tunlid A."/>
            <person name="Henrissat B."/>
            <person name="Grigoriev I.V."/>
            <person name="Hibbett D.S."/>
            <person name="Martin F."/>
        </authorList>
    </citation>
    <scope>NUCLEOTIDE SEQUENCE [LARGE SCALE GENOMIC DNA]</scope>
    <source>
        <strain evidence="2">LaAM-08-1</strain>
    </source>
</reference>
<proteinExistence type="predicted"/>
<dbReference type="HOGENOM" id="CLU_2596563_0_0_1"/>